<dbReference type="AlphaFoldDB" id="A0A9P7ETH6"/>
<feature type="region of interest" description="Disordered" evidence="1">
    <location>
        <begin position="81"/>
        <end position="112"/>
    </location>
</feature>
<dbReference type="EMBL" id="JABBWM010000123">
    <property type="protein sequence ID" value="KAG2088281.1"/>
    <property type="molecule type" value="Genomic_DNA"/>
</dbReference>
<dbReference type="OrthoDB" id="2678193at2759"/>
<organism evidence="2 3">
    <name type="scientific">Suillus discolor</name>
    <dbReference type="NCBI Taxonomy" id="1912936"/>
    <lineage>
        <taxon>Eukaryota</taxon>
        <taxon>Fungi</taxon>
        <taxon>Dikarya</taxon>
        <taxon>Basidiomycota</taxon>
        <taxon>Agaricomycotina</taxon>
        <taxon>Agaricomycetes</taxon>
        <taxon>Agaricomycetidae</taxon>
        <taxon>Boletales</taxon>
        <taxon>Suillineae</taxon>
        <taxon>Suillaceae</taxon>
        <taxon>Suillus</taxon>
    </lineage>
</organism>
<gene>
    <name evidence="2" type="ORF">F5147DRAFT_658748</name>
</gene>
<dbReference type="Proteomes" id="UP000823399">
    <property type="component" value="Unassembled WGS sequence"/>
</dbReference>
<accession>A0A9P7ETH6</accession>
<protein>
    <submittedName>
        <fullName evidence="2">Uncharacterized protein</fullName>
    </submittedName>
</protein>
<keyword evidence="3" id="KW-1185">Reference proteome</keyword>
<reference evidence="2" key="1">
    <citation type="journal article" date="2020" name="New Phytol.">
        <title>Comparative genomics reveals dynamic genome evolution in host specialist ectomycorrhizal fungi.</title>
        <authorList>
            <person name="Lofgren L.A."/>
            <person name="Nguyen N.H."/>
            <person name="Vilgalys R."/>
            <person name="Ruytinx J."/>
            <person name="Liao H.L."/>
            <person name="Branco S."/>
            <person name="Kuo A."/>
            <person name="LaButti K."/>
            <person name="Lipzen A."/>
            <person name="Andreopoulos W."/>
            <person name="Pangilinan J."/>
            <person name="Riley R."/>
            <person name="Hundley H."/>
            <person name="Na H."/>
            <person name="Barry K."/>
            <person name="Grigoriev I.V."/>
            <person name="Stajich J.E."/>
            <person name="Kennedy P.G."/>
        </authorList>
    </citation>
    <scope>NUCLEOTIDE SEQUENCE</scope>
    <source>
        <strain evidence="2">FC423</strain>
    </source>
</reference>
<evidence type="ECO:0000313" key="3">
    <source>
        <dbReference type="Proteomes" id="UP000823399"/>
    </source>
</evidence>
<comment type="caution">
    <text evidence="2">The sequence shown here is derived from an EMBL/GenBank/DDBJ whole genome shotgun (WGS) entry which is preliminary data.</text>
</comment>
<name>A0A9P7ETH6_9AGAM</name>
<evidence type="ECO:0000313" key="2">
    <source>
        <dbReference type="EMBL" id="KAG2088281.1"/>
    </source>
</evidence>
<dbReference type="RefSeq" id="XP_041285498.1">
    <property type="nucleotide sequence ID" value="XM_041434489.1"/>
</dbReference>
<evidence type="ECO:0000256" key="1">
    <source>
        <dbReference type="SAM" id="MobiDB-lite"/>
    </source>
</evidence>
<sequence length="112" mass="12720">MSPCKQTDHEQILSICQGFEPTQTDLNSVVSTAWLKPVRFTSNEPNDSETPAGAFNFKTCLSNNCPEKVLTADHHGLDLVEEEEEEEEQITHQTFKFDPNNPGNEEKYKSIY</sequence>
<proteinExistence type="predicted"/>
<dbReference type="GeneID" id="64696748"/>